<evidence type="ECO:0000313" key="2">
    <source>
        <dbReference type="EMBL" id="QOL19275.1"/>
    </source>
</evidence>
<gene>
    <name evidence="2" type="ORF">CPBP_00023</name>
</gene>
<evidence type="ECO:0000313" key="3">
    <source>
        <dbReference type="Proteomes" id="UP000594001"/>
    </source>
</evidence>
<feature type="chain" id="PRO_5032818640" evidence="1">
    <location>
        <begin position="22"/>
        <end position="247"/>
    </location>
</feature>
<dbReference type="AlphaFoldDB" id="A0A7L9RS72"/>
<keyword evidence="3" id="KW-1185">Reference proteome</keyword>
<protein>
    <submittedName>
        <fullName evidence="2">Uncharacterized protein</fullName>
    </submittedName>
</protein>
<sequence length="247" mass="27858">MKNVIFLSVCFQVFFSSICFASSQSEKILAEVERKMDTVPLPDGCSIFGTPIIDTVKFDTEHLGTKGGKAHAIAISLMYILKNPLKSSSLLWGDEYYSVEEIMNLYMSLVKTLYDLTSDTVVFFEGLFQYGEICGVQIPGLDIRIPASKARSDLFKVLGKWRVHGGASKADALEAIRIERERLDAIAVEEEAKRRVEEYTRIEVAKKTQETTSTLRHRKAHGAYTLEDDDRATVKDPLLSKHPRSHY</sequence>
<name>A0A7L9RS72_9PROT</name>
<dbReference type="KEGG" id="pbal:CPBP_00023"/>
<proteinExistence type="predicted"/>
<dbReference type="RefSeq" id="WP_350332033.1">
    <property type="nucleotide sequence ID" value="NZ_CP054719.1"/>
</dbReference>
<dbReference type="EMBL" id="CP054719">
    <property type="protein sequence ID" value="QOL19275.1"/>
    <property type="molecule type" value="Genomic_DNA"/>
</dbReference>
<evidence type="ECO:0000256" key="1">
    <source>
        <dbReference type="SAM" id="SignalP"/>
    </source>
</evidence>
<keyword evidence="1" id="KW-0732">Signal</keyword>
<dbReference type="Proteomes" id="UP000594001">
    <property type="component" value="Chromosome"/>
</dbReference>
<reference evidence="2 3" key="1">
    <citation type="submission" date="2020-06" db="EMBL/GenBank/DDBJ databases">
        <title>The endosymbiont of the kinetoplastid Bodo saltans is a Paracaedibacter-like alpha-proteobacterium possessing a putative toxin-antitoxin system.</title>
        <authorList>
            <person name="Midha S."/>
            <person name="Rigden D.J."/>
            <person name="Siozios S."/>
            <person name="Hurst G.D.D."/>
            <person name="Jackson A.P."/>
        </authorList>
    </citation>
    <scope>NUCLEOTIDE SEQUENCE [LARGE SCALE GENOMIC DNA]</scope>
    <source>
        <strain evidence="2">Lake Konstanz</strain>
    </source>
</reference>
<feature type="signal peptide" evidence="1">
    <location>
        <begin position="1"/>
        <end position="21"/>
    </location>
</feature>
<organism evidence="2 3">
    <name type="scientific">Candidatus Bodocaedibacter vickermanii</name>
    <dbReference type="NCBI Taxonomy" id="2741701"/>
    <lineage>
        <taxon>Bacteria</taxon>
        <taxon>Pseudomonadati</taxon>
        <taxon>Pseudomonadota</taxon>
        <taxon>Alphaproteobacteria</taxon>
        <taxon>Holosporales</taxon>
        <taxon>Candidatus Paracaedibacteraceae</taxon>
        <taxon>Candidatus Bodocaedibacter</taxon>
    </lineage>
</organism>
<accession>A0A7L9RS72</accession>